<gene>
    <name evidence="5 7" type="primary">msrA</name>
    <name evidence="7" type="ORF">VST7929_02424</name>
</gene>
<protein>
    <recommendedName>
        <fullName evidence="5">Peptide methionine sulfoxide reductase MsrA</fullName>
        <shortName evidence="5">Protein-methionine-S-oxide reductase</shortName>
        <ecNumber evidence="5">1.8.4.11</ecNumber>
    </recommendedName>
    <alternativeName>
        <fullName evidence="5">Peptide-methionine (S)-S-oxide reductase</fullName>
        <shortName evidence="5">Peptide Met(O) reductase</shortName>
    </alternativeName>
</protein>
<evidence type="ECO:0000313" key="8">
    <source>
        <dbReference type="Proteomes" id="UP000838672"/>
    </source>
</evidence>
<dbReference type="RefSeq" id="WP_237467204.1">
    <property type="nucleotide sequence ID" value="NZ_CAKLDI010000001.1"/>
</dbReference>
<keyword evidence="2 5" id="KW-0560">Oxidoreductase</keyword>
<comment type="function">
    <text evidence="5">Has an important function as a repair enzyme for proteins that have been inactivated by oxidation. Catalyzes the reversible oxidation-reduction of methionine sulfoxide in proteins to methionine.</text>
</comment>
<name>A0ABN8DWZ5_9VIBR</name>
<keyword evidence="8" id="KW-1185">Reference proteome</keyword>
<evidence type="ECO:0000256" key="2">
    <source>
        <dbReference type="ARBA" id="ARBA00023002"/>
    </source>
</evidence>
<dbReference type="Pfam" id="PF01625">
    <property type="entry name" value="PMSR"/>
    <property type="match status" value="1"/>
</dbReference>
<feature type="active site" evidence="5">
    <location>
        <position position="28"/>
    </location>
</feature>
<dbReference type="InterPro" id="IPR050162">
    <property type="entry name" value="MsrA_MetSO_reductase"/>
</dbReference>
<dbReference type="EMBL" id="CAKLDI010000001">
    <property type="protein sequence ID" value="CAH0534491.1"/>
    <property type="molecule type" value="Genomic_DNA"/>
</dbReference>
<evidence type="ECO:0000313" key="7">
    <source>
        <dbReference type="EMBL" id="CAH0534491.1"/>
    </source>
</evidence>
<comment type="caution">
    <text evidence="7">The sequence shown here is derived from an EMBL/GenBank/DDBJ whole genome shotgun (WGS) entry which is preliminary data.</text>
</comment>
<comment type="similarity">
    <text evidence="1 5">Belongs to the MsrA Met sulfoxide reductase family.</text>
</comment>
<evidence type="ECO:0000256" key="5">
    <source>
        <dbReference type="HAMAP-Rule" id="MF_01401"/>
    </source>
</evidence>
<dbReference type="HAMAP" id="MF_01401">
    <property type="entry name" value="MsrA"/>
    <property type="match status" value="1"/>
</dbReference>
<comment type="catalytic activity">
    <reaction evidence="3 5">
        <text>L-methionyl-[protein] + [thioredoxin]-disulfide + H2O = L-methionyl-(S)-S-oxide-[protein] + [thioredoxin]-dithiol</text>
        <dbReference type="Rhea" id="RHEA:14217"/>
        <dbReference type="Rhea" id="RHEA-COMP:10698"/>
        <dbReference type="Rhea" id="RHEA-COMP:10700"/>
        <dbReference type="Rhea" id="RHEA-COMP:12313"/>
        <dbReference type="Rhea" id="RHEA-COMP:12315"/>
        <dbReference type="ChEBI" id="CHEBI:15377"/>
        <dbReference type="ChEBI" id="CHEBI:16044"/>
        <dbReference type="ChEBI" id="CHEBI:29950"/>
        <dbReference type="ChEBI" id="CHEBI:44120"/>
        <dbReference type="ChEBI" id="CHEBI:50058"/>
        <dbReference type="EC" id="1.8.4.11"/>
    </reaction>
</comment>
<dbReference type="InterPro" id="IPR036509">
    <property type="entry name" value="Met_Sox_Rdtase_MsrA_sf"/>
</dbReference>
<dbReference type="SUPFAM" id="SSF55068">
    <property type="entry name" value="Peptide methionine sulfoxide reductase"/>
    <property type="match status" value="1"/>
</dbReference>
<organism evidence="7 8">
    <name type="scientific">Vibrio stylophorae</name>
    <dbReference type="NCBI Taxonomy" id="659351"/>
    <lineage>
        <taxon>Bacteria</taxon>
        <taxon>Pseudomonadati</taxon>
        <taxon>Pseudomonadota</taxon>
        <taxon>Gammaproteobacteria</taxon>
        <taxon>Vibrionales</taxon>
        <taxon>Vibrionaceae</taxon>
        <taxon>Vibrio</taxon>
    </lineage>
</organism>
<comment type="catalytic activity">
    <reaction evidence="4 5">
        <text>[thioredoxin]-disulfide + L-methionine + H2O = L-methionine (S)-S-oxide + [thioredoxin]-dithiol</text>
        <dbReference type="Rhea" id="RHEA:19993"/>
        <dbReference type="Rhea" id="RHEA-COMP:10698"/>
        <dbReference type="Rhea" id="RHEA-COMP:10700"/>
        <dbReference type="ChEBI" id="CHEBI:15377"/>
        <dbReference type="ChEBI" id="CHEBI:29950"/>
        <dbReference type="ChEBI" id="CHEBI:50058"/>
        <dbReference type="ChEBI" id="CHEBI:57844"/>
        <dbReference type="ChEBI" id="CHEBI:58772"/>
        <dbReference type="EC" id="1.8.4.11"/>
    </reaction>
</comment>
<dbReference type="Gene3D" id="3.30.1060.10">
    <property type="entry name" value="Peptide methionine sulphoxide reductase MsrA"/>
    <property type="match status" value="1"/>
</dbReference>
<dbReference type="EC" id="1.8.4.11" evidence="5"/>
<sequence>MSTLHPIYQKPYGDIPQTAASLVVGMGCFWGAERLFWQQPGVCMTQVGYAGGFHESANYADVCAGNSDHAEVVKIHFIPSEVTLTQLLALFWESHNPTQGWRQGNDVGPQYRSLLLYQNQQQHQAMQTSLVHYQHKLQAAGIQQPIATEIAQLQHFFIAEEKHQQYLNQHPNGYCGLGGLGIEY</sequence>
<evidence type="ECO:0000259" key="6">
    <source>
        <dbReference type="Pfam" id="PF01625"/>
    </source>
</evidence>
<evidence type="ECO:0000256" key="4">
    <source>
        <dbReference type="ARBA" id="ARBA00048782"/>
    </source>
</evidence>
<reference evidence="7" key="1">
    <citation type="submission" date="2021-11" db="EMBL/GenBank/DDBJ databases">
        <authorList>
            <person name="Rodrigo-Torres L."/>
            <person name="Arahal R. D."/>
            <person name="Lucena T."/>
        </authorList>
    </citation>
    <scope>NUCLEOTIDE SEQUENCE</scope>
    <source>
        <strain evidence="7">CECT 7929</strain>
    </source>
</reference>
<evidence type="ECO:0000256" key="3">
    <source>
        <dbReference type="ARBA" id="ARBA00047806"/>
    </source>
</evidence>
<feature type="domain" description="Peptide methionine sulphoxide reductase MsrA" evidence="6">
    <location>
        <begin position="22"/>
        <end position="175"/>
    </location>
</feature>
<dbReference type="PANTHER" id="PTHR42799">
    <property type="entry name" value="MITOCHONDRIAL PEPTIDE METHIONINE SULFOXIDE REDUCTASE"/>
    <property type="match status" value="1"/>
</dbReference>
<dbReference type="NCBIfam" id="TIGR00401">
    <property type="entry name" value="msrA"/>
    <property type="match status" value="1"/>
</dbReference>
<accession>A0ABN8DWZ5</accession>
<dbReference type="InterPro" id="IPR002569">
    <property type="entry name" value="Met_Sox_Rdtase_MsrA_dom"/>
</dbReference>
<evidence type="ECO:0000256" key="1">
    <source>
        <dbReference type="ARBA" id="ARBA00005591"/>
    </source>
</evidence>
<dbReference type="GO" id="GO:0008113">
    <property type="term" value="F:peptide-methionine (S)-S-oxide reductase activity"/>
    <property type="evidence" value="ECO:0007669"/>
    <property type="project" value="UniProtKB-EC"/>
</dbReference>
<proteinExistence type="inferred from homology"/>
<dbReference type="Proteomes" id="UP000838672">
    <property type="component" value="Unassembled WGS sequence"/>
</dbReference>
<dbReference type="PANTHER" id="PTHR42799:SF2">
    <property type="entry name" value="MITOCHONDRIAL PEPTIDE METHIONINE SULFOXIDE REDUCTASE"/>
    <property type="match status" value="1"/>
</dbReference>